<name>A0AAP7DLQ1_PAEAL</name>
<protein>
    <submittedName>
        <fullName evidence="1">RNA polymerase subunit sigma-24</fullName>
    </submittedName>
</protein>
<sequence>MIPNTKAIEQRVIEQLTGYRDIVGRLRVLENYSVGNGITVSRLNQDDHLQELHAKLRRMPSYMYLSQKEQKLEAIAHAYLPSFPSGTKAQLRVVQNCQPVDDEDRKLLQELRRKIAKVIEARTGTPEGFEAILTQLAEYQDLLAEKQRIDSILAVMAEQNPQCEQLVRLHFIDGNVWTDVIKSMHISKSVFYRLRRAAVNNYAILAGWENRGNIVGI</sequence>
<reference evidence="1 2" key="1">
    <citation type="submission" date="2020-05" db="EMBL/GenBank/DDBJ databases">
        <title>Whole genome sequencing and identification of novel metabolites from Paenibacillus alvei strain JR949.</title>
        <authorList>
            <person name="Rajendhran J."/>
            <person name="Sree Pranav P."/>
            <person name="Mahalakshmi B."/>
            <person name="Karthikeyan R."/>
        </authorList>
    </citation>
    <scope>NUCLEOTIDE SEQUENCE [LARGE SCALE GENOMIC DNA]</scope>
    <source>
        <strain evidence="1 2">JR949</strain>
    </source>
</reference>
<dbReference type="EMBL" id="JABFOR010000062">
    <property type="protein sequence ID" value="NOJ73899.1"/>
    <property type="molecule type" value="Genomic_DNA"/>
</dbReference>
<evidence type="ECO:0000313" key="1">
    <source>
        <dbReference type="EMBL" id="NOJ73899.1"/>
    </source>
</evidence>
<proteinExistence type="predicted"/>
<dbReference type="AlphaFoldDB" id="A0AAP7DLQ1"/>
<evidence type="ECO:0000313" key="2">
    <source>
        <dbReference type="Proteomes" id="UP000552038"/>
    </source>
</evidence>
<dbReference type="RefSeq" id="WP_171419702.1">
    <property type="nucleotide sequence ID" value="NZ_JABFOR010000062.1"/>
</dbReference>
<dbReference type="Proteomes" id="UP000552038">
    <property type="component" value="Unassembled WGS sequence"/>
</dbReference>
<comment type="caution">
    <text evidence="1">The sequence shown here is derived from an EMBL/GenBank/DDBJ whole genome shotgun (WGS) entry which is preliminary data.</text>
</comment>
<gene>
    <name evidence="1" type="ORF">HMI46_25635</name>
</gene>
<accession>A0AAP7DLQ1</accession>
<organism evidence="1 2">
    <name type="scientific">Paenibacillus alvei</name>
    <name type="common">Bacillus alvei</name>
    <dbReference type="NCBI Taxonomy" id="44250"/>
    <lineage>
        <taxon>Bacteria</taxon>
        <taxon>Bacillati</taxon>
        <taxon>Bacillota</taxon>
        <taxon>Bacilli</taxon>
        <taxon>Bacillales</taxon>
        <taxon>Paenibacillaceae</taxon>
        <taxon>Paenibacillus</taxon>
    </lineage>
</organism>